<evidence type="ECO:0000256" key="1">
    <source>
        <dbReference type="ARBA" id="ARBA00007689"/>
    </source>
</evidence>
<dbReference type="PANTHER" id="PTHR37828:SF1">
    <property type="entry name" value="YCII-RELATED DOMAIN-CONTAINING PROTEIN"/>
    <property type="match status" value="1"/>
</dbReference>
<gene>
    <name evidence="3" type="ORF">AC230_06100</name>
</gene>
<comment type="similarity">
    <text evidence="1">Belongs to the YciI family.</text>
</comment>
<keyword evidence="4" id="KW-1185">Reference proteome</keyword>
<sequence length="97" mass="10579">MFFVLLTYRVPLDRIDALLSAHYAHVDPYFEAGVFVLAARRLPRTGGAFLARGVDRARLEAILAEDPFVSTGAATYELFELAPTRSALAEIPAGRVG</sequence>
<organism evidence="3 4">
    <name type="scientific">Streptomyces caatingaensis</name>
    <dbReference type="NCBI Taxonomy" id="1678637"/>
    <lineage>
        <taxon>Bacteria</taxon>
        <taxon>Bacillati</taxon>
        <taxon>Actinomycetota</taxon>
        <taxon>Actinomycetes</taxon>
        <taxon>Kitasatosporales</taxon>
        <taxon>Streptomycetaceae</taxon>
        <taxon>Streptomyces</taxon>
    </lineage>
</organism>
<dbReference type="Pfam" id="PF03795">
    <property type="entry name" value="YCII"/>
    <property type="match status" value="1"/>
</dbReference>
<dbReference type="OrthoDB" id="9814407at2"/>
<reference evidence="4" key="1">
    <citation type="submission" date="2015-07" db="EMBL/GenBank/DDBJ databases">
        <title>Draft genome sequence of Streptomyces sp. CMAA 1322, a bacterium isolated from Caatinga biome, from dry forest semiarid of Brazil.</title>
        <authorList>
            <person name="Santos S.N."/>
            <person name="Gacesa R."/>
            <person name="Taketani R.G."/>
            <person name="Long P.F."/>
            <person name="Melo I.S."/>
        </authorList>
    </citation>
    <scope>NUCLEOTIDE SEQUENCE [LARGE SCALE GENOMIC DNA]</scope>
    <source>
        <strain evidence="4">CMAA 1322</strain>
    </source>
</reference>
<dbReference type="Proteomes" id="UP000037288">
    <property type="component" value="Unassembled WGS sequence"/>
</dbReference>
<dbReference type="PANTHER" id="PTHR37828">
    <property type="entry name" value="GSR2449 PROTEIN"/>
    <property type="match status" value="1"/>
</dbReference>
<dbReference type="PATRIC" id="fig|1678637.3.peg.1322"/>
<comment type="caution">
    <text evidence="3">The sequence shown here is derived from an EMBL/GenBank/DDBJ whole genome shotgun (WGS) entry which is preliminary data.</text>
</comment>
<dbReference type="AlphaFoldDB" id="A0A0K9XLF1"/>
<dbReference type="SUPFAM" id="SSF54909">
    <property type="entry name" value="Dimeric alpha+beta barrel"/>
    <property type="match status" value="1"/>
</dbReference>
<dbReference type="EMBL" id="LFXA01000002">
    <property type="protein sequence ID" value="KNB54098.1"/>
    <property type="molecule type" value="Genomic_DNA"/>
</dbReference>
<dbReference type="InterPro" id="IPR011008">
    <property type="entry name" value="Dimeric_a/b-barrel"/>
</dbReference>
<evidence type="ECO:0000313" key="4">
    <source>
        <dbReference type="Proteomes" id="UP000037288"/>
    </source>
</evidence>
<dbReference type="InterPro" id="IPR005545">
    <property type="entry name" value="YCII"/>
</dbReference>
<evidence type="ECO:0000313" key="3">
    <source>
        <dbReference type="EMBL" id="KNB54098.1"/>
    </source>
</evidence>
<feature type="domain" description="YCII-related" evidence="2">
    <location>
        <begin position="1"/>
        <end position="80"/>
    </location>
</feature>
<dbReference type="RefSeq" id="WP_049714842.1">
    <property type="nucleotide sequence ID" value="NZ_LFXA01000002.1"/>
</dbReference>
<dbReference type="STRING" id="1678637.AC230_06100"/>
<protein>
    <recommendedName>
        <fullName evidence="2">YCII-related domain-containing protein</fullName>
    </recommendedName>
</protein>
<name>A0A0K9XLF1_9ACTN</name>
<proteinExistence type="inferred from homology"/>
<evidence type="ECO:0000259" key="2">
    <source>
        <dbReference type="Pfam" id="PF03795"/>
    </source>
</evidence>
<accession>A0A0K9XLF1</accession>